<dbReference type="GO" id="GO:0005654">
    <property type="term" value="C:nucleoplasm"/>
    <property type="evidence" value="ECO:0007669"/>
    <property type="project" value="TreeGrafter"/>
</dbReference>
<evidence type="ECO:0000256" key="2">
    <source>
        <dbReference type="ARBA" id="ARBA00023242"/>
    </source>
</evidence>
<name>A0A0S4TCX2_CRYHO</name>
<evidence type="ECO:0000259" key="3">
    <source>
        <dbReference type="Pfam" id="PF04802"/>
    </source>
</evidence>
<dbReference type="GO" id="GO:0072542">
    <property type="term" value="F:protein phosphatase activator activity"/>
    <property type="evidence" value="ECO:0007669"/>
    <property type="project" value="TreeGrafter"/>
</dbReference>
<dbReference type="EMBL" id="LN877949">
    <property type="protein sequence ID" value="CUV05127.1"/>
    <property type="molecule type" value="Genomic_DNA"/>
</dbReference>
<dbReference type="Proteomes" id="UP000199752">
    <property type="component" value="Chromosome 3"/>
</dbReference>
<dbReference type="InterPro" id="IPR006887">
    <property type="entry name" value="P4R3-like_central_dom"/>
</dbReference>
<accession>A0A0S4TCX2</accession>
<dbReference type="VEuPathDB" id="CryptoDB:Chro.30280"/>
<organism evidence="4">
    <name type="scientific">Cryptosporidium hominis</name>
    <dbReference type="NCBI Taxonomy" id="237895"/>
    <lineage>
        <taxon>Eukaryota</taxon>
        <taxon>Sar</taxon>
        <taxon>Alveolata</taxon>
        <taxon>Apicomplexa</taxon>
        <taxon>Conoidasida</taxon>
        <taxon>Coccidia</taxon>
        <taxon>Eucoccidiorida</taxon>
        <taxon>Eimeriorina</taxon>
        <taxon>Cryptosporidiidae</taxon>
        <taxon>Cryptosporidium</taxon>
    </lineage>
</organism>
<dbReference type="AlphaFoldDB" id="A0A0S4TCX2"/>
<dbReference type="InterPro" id="IPR051137">
    <property type="entry name" value="PP4R3-like"/>
</dbReference>
<dbReference type="Pfam" id="PF04802">
    <property type="entry name" value="PP4R3"/>
    <property type="match status" value="1"/>
</dbReference>
<dbReference type="Gene3D" id="2.30.29.30">
    <property type="entry name" value="Pleckstrin-homology domain (PH domain)/Phosphotyrosine-binding domain (PTB)"/>
    <property type="match status" value="1"/>
</dbReference>
<reference evidence="4" key="1">
    <citation type="submission" date="2015-08" db="EMBL/GenBank/DDBJ databases">
        <authorList>
            <person name="Babu N.S."/>
            <person name="Beckwith C.J."/>
            <person name="Beseler K.G."/>
            <person name="Brison A."/>
            <person name="Carone J.V."/>
            <person name="Caskin T.P."/>
            <person name="Diamond M."/>
            <person name="Durham M.E."/>
            <person name="Foxe J.M."/>
            <person name="Go M."/>
            <person name="Henderson B.A."/>
            <person name="Jones I.B."/>
            <person name="McGettigan J.A."/>
            <person name="Micheletti S.J."/>
            <person name="Nasrallah M.E."/>
            <person name="Ortiz D."/>
            <person name="Piller C.R."/>
            <person name="Privatt S.R."/>
            <person name="Schneider S.L."/>
            <person name="Sharp S."/>
            <person name="Smith T.C."/>
            <person name="Stanton J.D."/>
            <person name="Ullery H.E."/>
            <person name="Wilson R.J."/>
            <person name="Serrano M.G."/>
            <person name="Buck G."/>
            <person name="Lee V."/>
            <person name="Wang Y."/>
            <person name="Carvalho R."/>
            <person name="Voegtly L."/>
            <person name="Shi R."/>
            <person name="Duckworth R."/>
            <person name="Johnson A."/>
            <person name="Loviza R."/>
            <person name="Walstead R."/>
            <person name="Shah Z."/>
            <person name="Kiflezghi M."/>
            <person name="Wade K."/>
            <person name="Ball S.L."/>
            <person name="Bradley K.W."/>
            <person name="Asai D.J."/>
            <person name="Bowman C.A."/>
            <person name="Russell D.A."/>
            <person name="Pope W.H."/>
            <person name="Jacobs-Sera D."/>
            <person name="Hendrix R.W."/>
            <person name="Hatfull G.F."/>
        </authorList>
    </citation>
    <scope>NUCLEOTIDE SEQUENCE [LARGE SCALE GENOMIC DNA]</scope>
</reference>
<dbReference type="VEuPathDB" id="CryptoDB:Chro.30279"/>
<sequence>MAFSELESIKNISIPEHKAYCFNAWPLEYRRVKLYEVNPENGNWIDCGTGFLKLNKDNNKFNILVLSDEDPNFEKDLHSQRKNIEDLLEIENYNIVKLVNTPIDLNREYCHQKESIITWQDGLNSDLYRALSFQHSESCNSIWNMITSLVPHLCVDLLEAELPEESTSYSLLERPTSSNIDRIIDDLELDSNVNSENIVMDLLSREFFDSLFNLMEEFEQNSDLIGLHKIFQVLRRIIVFYSSFNEVFEILLSDDYYLKFFKACEYDETLENYKIKFSHKKFLENVKFHSVVPLPEVRTIHLNYRLMYLRDVVMPRHLDEQSLQRIATIINNNFSSIISMIVTTSDIWKYLKENIQKNFLVAKFIHAVLTVLKQNPMLSIYERHQIFINLKVNNILCEFCGYLNENCIGARQMLELSTSNDDHKNFSNTNDLSFINYSNIRPIDLAVEIYSMVCEINPGLLRHAIHESTSQYFKAHKETNIYGSNVNDILYADDGLQNSPKESIKETENLSDKSNVFHSLWGILCEIFINSRSESIQMQICAIFKRILDPKTMDVPERDDSLSLFYDMGILDRLIDSLLNDSLIFTEFNPLYSARVLFCDILATCVQEHNYRIKYKILQNQLPRKLLRIATRPFHKIFSISVIKFLRTCLGTRDDFYYRLFTKHDIFKYIFLIMGQLKVPRNRGEGSILESVVIEMLDFICRNNIQLILKYLLENYIVVICNLNLKASRGSKCRVFSRMLESFKLISKSTQSLNNCKRNGSNILSSNTHSGLTADHDLKSYFICEKRKFHGHKFQCLDRGVDIMDSFEDNTIKETANPDPKYNANIDEIPKEISELFEYNDFDNLSKQHKEHQKRPIRKKKIEIQLKLS</sequence>
<dbReference type="GO" id="GO:0030289">
    <property type="term" value="C:protein phosphatase 4 complex"/>
    <property type="evidence" value="ECO:0007669"/>
    <property type="project" value="TreeGrafter"/>
</dbReference>
<dbReference type="PANTHER" id="PTHR23318:SF0">
    <property type="entry name" value="SERINE_THREONINE-PROTEIN PHOSPHATASE 4 REGULATORY SUBUNIT 3"/>
    <property type="match status" value="1"/>
</dbReference>
<dbReference type="VEuPathDB" id="CryptoDB:CHUDEA3_2400"/>
<proteinExistence type="predicted"/>
<comment type="subcellular location">
    <subcellularLocation>
        <location evidence="1">Nucleus</location>
    </subcellularLocation>
</comment>
<dbReference type="SUPFAM" id="SSF50729">
    <property type="entry name" value="PH domain-like"/>
    <property type="match status" value="1"/>
</dbReference>
<dbReference type="VEuPathDB" id="CryptoDB:GY17_00002465"/>
<keyword evidence="2" id="KW-0539">Nucleus</keyword>
<dbReference type="VEuPathDB" id="CryptoDB:ChTU502y2012_401g0465"/>
<dbReference type="InterPro" id="IPR011993">
    <property type="entry name" value="PH-like_dom_sf"/>
</dbReference>
<protein>
    <recommendedName>
        <fullName evidence="3">Serine/threonine-protein phosphatase 4 regulatory subunit 3-like central domain-containing protein</fullName>
    </recommendedName>
</protein>
<evidence type="ECO:0000256" key="1">
    <source>
        <dbReference type="ARBA" id="ARBA00004123"/>
    </source>
</evidence>
<gene>
    <name evidence="4" type="ORF">CHUDEA3_2400</name>
</gene>
<dbReference type="PANTHER" id="PTHR23318">
    <property type="entry name" value="ATP SYNTHASE GAMMA-RELATED"/>
    <property type="match status" value="1"/>
</dbReference>
<feature type="domain" description="Serine/threonine-protein phosphatase 4 regulatory subunit 3-like central" evidence="3">
    <location>
        <begin position="180"/>
        <end position="717"/>
    </location>
</feature>
<evidence type="ECO:0000313" key="4">
    <source>
        <dbReference type="EMBL" id="CUV05127.1"/>
    </source>
</evidence>